<proteinExistence type="predicted"/>
<feature type="chain" id="PRO_5012488009" description="DUF5666 domain-containing protein" evidence="1">
    <location>
        <begin position="30"/>
        <end position="211"/>
    </location>
</feature>
<organism evidence="2">
    <name type="scientific">uncultured Pleomorphomonas sp</name>
    <dbReference type="NCBI Taxonomy" id="442121"/>
    <lineage>
        <taxon>Bacteria</taxon>
        <taxon>Pseudomonadati</taxon>
        <taxon>Pseudomonadota</taxon>
        <taxon>Alphaproteobacteria</taxon>
        <taxon>Hyphomicrobiales</taxon>
        <taxon>Pleomorphomonadaceae</taxon>
        <taxon>Pleomorphomonas</taxon>
        <taxon>environmental samples</taxon>
    </lineage>
</organism>
<evidence type="ECO:0000256" key="1">
    <source>
        <dbReference type="SAM" id="SignalP"/>
    </source>
</evidence>
<feature type="signal peptide" evidence="1">
    <location>
        <begin position="1"/>
        <end position="29"/>
    </location>
</feature>
<evidence type="ECO:0000313" key="2">
    <source>
        <dbReference type="EMBL" id="SCM71193.1"/>
    </source>
</evidence>
<reference evidence="2" key="1">
    <citation type="submission" date="2016-08" db="EMBL/GenBank/DDBJ databases">
        <authorList>
            <person name="Seilhamer J.J."/>
        </authorList>
    </citation>
    <scope>NUCLEOTIDE SEQUENCE</scope>
    <source>
        <strain evidence="2">86</strain>
    </source>
</reference>
<dbReference type="EMBL" id="FMJD01000002">
    <property type="protein sequence ID" value="SCM71193.1"/>
    <property type="molecule type" value="Genomic_DNA"/>
</dbReference>
<gene>
    <name evidence="2" type="ORF">KL86PLE_100049</name>
</gene>
<evidence type="ECO:0008006" key="3">
    <source>
        <dbReference type="Google" id="ProtNLM"/>
    </source>
</evidence>
<protein>
    <recommendedName>
        <fullName evidence="3">DUF5666 domain-containing protein</fullName>
    </recommendedName>
</protein>
<name>A0A212L0V4_9HYPH</name>
<dbReference type="AlphaFoldDB" id="A0A212L0V4"/>
<accession>A0A212L0V4</accession>
<sequence length="211" mass="21617">MLRKFMPSFLAAAVVGLPLVMSFASPAFAEGGKTDPLRVRGAVVDFNGQALTVKTREGDTVDIALAPGWKISSVARADVADIKPGDFVGIASLPAANGGDDALEVVIFPPALKGTGEGSHGWDLQPNSTMTNATVADAVTNVNGRSVTVAYHGQEKKIAIPEGTPVVTFAPATEADLKPGAVVFIIAEKALDGAITAERVVVGTNGVVPPM</sequence>
<keyword evidence="1" id="KW-0732">Signal</keyword>